<name>A0A0A9VUR0_LYGHE</name>
<organism evidence="1">
    <name type="scientific">Lygus hesperus</name>
    <name type="common">Western plant bug</name>
    <dbReference type="NCBI Taxonomy" id="30085"/>
    <lineage>
        <taxon>Eukaryota</taxon>
        <taxon>Metazoa</taxon>
        <taxon>Ecdysozoa</taxon>
        <taxon>Arthropoda</taxon>
        <taxon>Hexapoda</taxon>
        <taxon>Insecta</taxon>
        <taxon>Pterygota</taxon>
        <taxon>Neoptera</taxon>
        <taxon>Paraneoptera</taxon>
        <taxon>Hemiptera</taxon>
        <taxon>Heteroptera</taxon>
        <taxon>Panheteroptera</taxon>
        <taxon>Cimicomorpha</taxon>
        <taxon>Miridae</taxon>
        <taxon>Mirini</taxon>
        <taxon>Lygus</taxon>
    </lineage>
</organism>
<dbReference type="EMBL" id="GBHO01043612">
    <property type="protein sequence ID" value="JAF99991.1"/>
    <property type="molecule type" value="Transcribed_RNA"/>
</dbReference>
<accession>A0A0A9VUR0</accession>
<dbReference type="AlphaFoldDB" id="A0A0A9VUR0"/>
<evidence type="ECO:0000313" key="2">
    <source>
        <dbReference type="EMBL" id="JAP98100.1"/>
    </source>
</evidence>
<gene>
    <name evidence="1" type="ORF">CM83_99306</name>
    <name evidence="2" type="ORF">g.10675</name>
</gene>
<reference evidence="2" key="3">
    <citation type="journal article" date="2016" name="Gigascience">
        <title>De novo construction of an expanded transcriptome assembly for the western tarnished plant bug, Lygus hesperus.</title>
        <authorList>
            <person name="Tassone E.E."/>
            <person name="Geib S.M."/>
            <person name="Hall B."/>
            <person name="Fabrick J.A."/>
            <person name="Brent C.S."/>
            <person name="Hull J.J."/>
        </authorList>
    </citation>
    <scope>NUCLEOTIDE SEQUENCE</scope>
</reference>
<sequence length="144" mass="16619">MQRFLTQISDLLSHDSTHDLHSIFNRSLVPREYCPHLVSEVYHTCIPNHALSANSLRELQAHLTTINYTPPDVVTEELEERNLLPALLTDNLHYLHRLSVHCEWVIMAAQEWLLLLSDPTNLILCTSQLTHSLPHPYSFHTLPL</sequence>
<dbReference type="EMBL" id="GDHC01020528">
    <property type="protein sequence ID" value="JAP98100.1"/>
    <property type="molecule type" value="Transcribed_RNA"/>
</dbReference>
<proteinExistence type="predicted"/>
<reference evidence="1" key="1">
    <citation type="journal article" date="2014" name="PLoS ONE">
        <title>Transcriptome-Based Identification of ABC Transporters in the Western Tarnished Plant Bug Lygus hesperus.</title>
        <authorList>
            <person name="Hull J.J."/>
            <person name="Chaney K."/>
            <person name="Geib S.M."/>
            <person name="Fabrick J.A."/>
            <person name="Brent C.S."/>
            <person name="Walsh D."/>
            <person name="Lavine L.C."/>
        </authorList>
    </citation>
    <scope>NUCLEOTIDE SEQUENCE</scope>
</reference>
<reference evidence="1" key="2">
    <citation type="submission" date="2014-07" db="EMBL/GenBank/DDBJ databases">
        <authorList>
            <person name="Hull J."/>
        </authorList>
    </citation>
    <scope>NUCLEOTIDE SEQUENCE</scope>
</reference>
<protein>
    <submittedName>
        <fullName evidence="1">Uncharacterized protein</fullName>
    </submittedName>
</protein>
<evidence type="ECO:0000313" key="1">
    <source>
        <dbReference type="EMBL" id="JAF99991.1"/>
    </source>
</evidence>